<evidence type="ECO:0000313" key="2">
    <source>
        <dbReference type="EMBL" id="MDI5970864.1"/>
    </source>
</evidence>
<feature type="compositionally biased region" description="Polar residues" evidence="1">
    <location>
        <begin position="1"/>
        <end position="15"/>
    </location>
</feature>
<dbReference type="SUPFAM" id="SSF51182">
    <property type="entry name" value="RmlC-like cupins"/>
    <property type="match status" value="1"/>
</dbReference>
<dbReference type="RefSeq" id="WP_271314253.1">
    <property type="nucleotide sequence ID" value="NZ_JABXJJ020000018.1"/>
</dbReference>
<dbReference type="Gene3D" id="2.60.120.10">
    <property type="entry name" value="Jelly Rolls"/>
    <property type="match status" value="1"/>
</dbReference>
<name>A0AA90H566_9ACTN</name>
<evidence type="ECO:0008006" key="3">
    <source>
        <dbReference type="Google" id="ProtNLM"/>
    </source>
</evidence>
<dbReference type="AlphaFoldDB" id="A0AA90H566"/>
<protein>
    <recommendedName>
        <fullName evidence="3">Cupin domain-containing protein</fullName>
    </recommendedName>
</protein>
<proteinExistence type="predicted"/>
<accession>A0AA90H566</accession>
<sequence length="129" mass="13818">MTRHFSTTRISQAPQVTAPDGSDVRPLCVLPGAASFARFELAPDQVSRAVSHATVEEIWFVTAGGGEMWRSQDGHAEVTTLAPDVCLTIPLGTAFQFRAGPAGLRVVAATVPPWPVDSPDEARPEQGHW</sequence>
<organism evidence="2">
    <name type="scientific">Streptantibioticus silvisoli</name>
    <dbReference type="NCBI Taxonomy" id="2705255"/>
    <lineage>
        <taxon>Bacteria</taxon>
        <taxon>Bacillati</taxon>
        <taxon>Actinomycetota</taxon>
        <taxon>Actinomycetes</taxon>
        <taxon>Kitasatosporales</taxon>
        <taxon>Streptomycetaceae</taxon>
        <taxon>Streptantibioticus</taxon>
    </lineage>
</organism>
<dbReference type="EMBL" id="JABXJJ020000018">
    <property type="protein sequence ID" value="MDI5970864.1"/>
    <property type="molecule type" value="Genomic_DNA"/>
</dbReference>
<dbReference type="InterPro" id="IPR014710">
    <property type="entry name" value="RmlC-like_jellyroll"/>
</dbReference>
<gene>
    <name evidence="2" type="ORF">POF50_016190</name>
</gene>
<feature type="region of interest" description="Disordered" evidence="1">
    <location>
        <begin position="1"/>
        <end position="24"/>
    </location>
</feature>
<evidence type="ECO:0000256" key="1">
    <source>
        <dbReference type="SAM" id="MobiDB-lite"/>
    </source>
</evidence>
<comment type="caution">
    <text evidence="2">The sequence shown here is derived from an EMBL/GenBank/DDBJ whole genome shotgun (WGS) entry which is preliminary data.</text>
</comment>
<reference evidence="2" key="1">
    <citation type="submission" date="2023-05" db="EMBL/GenBank/DDBJ databases">
        <title>Streptantibioticus silvisoli sp. nov., acidotolerant actinomycetes 1 from pine litter.</title>
        <authorList>
            <person name="Swiecimska M."/>
            <person name="Golinska P."/>
            <person name="Sangal V."/>
            <person name="Wachnowicz B."/>
            <person name="Goodfellow M."/>
        </authorList>
    </citation>
    <scope>NUCLEOTIDE SEQUENCE</scope>
    <source>
        <strain evidence="2">SL13</strain>
    </source>
</reference>
<dbReference type="InterPro" id="IPR011051">
    <property type="entry name" value="RmlC_Cupin_sf"/>
</dbReference>